<keyword evidence="2" id="KW-1185">Reference proteome</keyword>
<dbReference type="OrthoDB" id="2404998at2"/>
<proteinExistence type="predicted"/>
<evidence type="ECO:0008006" key="3">
    <source>
        <dbReference type="Google" id="ProtNLM"/>
    </source>
</evidence>
<gene>
    <name evidence="1" type="ORF">CWS01_18625</name>
</gene>
<dbReference type="EMBL" id="PISE01000046">
    <property type="protein sequence ID" value="PKG22159.1"/>
    <property type="molecule type" value="Genomic_DNA"/>
</dbReference>
<reference evidence="1 2" key="1">
    <citation type="journal article" date="2003" name="Int. J. Syst. Evol. Microbiol.">
        <title>Bacillus nealsonii sp. nov., isolated from a spacecraft-assembly facility, whose spores are gamma-radiation resistant.</title>
        <authorList>
            <person name="Venkateswaran K."/>
            <person name="Kempf M."/>
            <person name="Chen F."/>
            <person name="Satomi M."/>
            <person name="Nicholson W."/>
            <person name="Kern R."/>
        </authorList>
    </citation>
    <scope>NUCLEOTIDE SEQUENCE [LARGE SCALE GENOMIC DNA]</scope>
    <source>
        <strain evidence="1 2">FO-92</strain>
    </source>
</reference>
<name>A0A2N0YY21_9BACI</name>
<protein>
    <recommendedName>
        <fullName evidence="3">Peptidyl-prolyl cis-trans isomerase</fullName>
    </recommendedName>
</protein>
<accession>A0A2N0YY21</accession>
<organism evidence="1 2">
    <name type="scientific">Niallia nealsonii</name>
    <dbReference type="NCBI Taxonomy" id="115979"/>
    <lineage>
        <taxon>Bacteria</taxon>
        <taxon>Bacillati</taxon>
        <taxon>Bacillota</taxon>
        <taxon>Bacilli</taxon>
        <taxon>Bacillales</taxon>
        <taxon>Bacillaceae</taxon>
        <taxon>Niallia</taxon>
    </lineage>
</organism>
<comment type="caution">
    <text evidence="1">The sequence shown here is derived from an EMBL/GenBank/DDBJ whole genome shotgun (WGS) entry which is preliminary data.</text>
</comment>
<dbReference type="AlphaFoldDB" id="A0A2N0YY21"/>
<dbReference type="Proteomes" id="UP000233375">
    <property type="component" value="Unassembled WGS sequence"/>
</dbReference>
<sequence length="164" mass="18632">MQDIIPIKGAVNFQITIDPSVWIFDDRKQTAEQLFSSIQATDEMEEYTKEVSAHWDREISEGAVFPPTLKSEKKYKKEELLSGTFFMPLAPFIRNAEPIISAKEIKIISQGETLSFPLSSLEEIMLLFCANGKPLKSDGPVHVYFKNKKADQQPIKYVESFVIA</sequence>
<dbReference type="RefSeq" id="WP_101178710.1">
    <property type="nucleotide sequence ID" value="NZ_PISE01000046.1"/>
</dbReference>
<evidence type="ECO:0000313" key="2">
    <source>
        <dbReference type="Proteomes" id="UP000233375"/>
    </source>
</evidence>
<evidence type="ECO:0000313" key="1">
    <source>
        <dbReference type="EMBL" id="PKG22159.1"/>
    </source>
</evidence>